<accession>A0A4S8L8X1</accession>
<gene>
    <name evidence="3" type="ORF">K435DRAFT_399616</name>
</gene>
<sequence>MPRVTIVPRQQQPTATSSSSSTTSTNTSSTSPSTSSSPTSSLSSGSITSTVTGSPSSSSPASTSTVNTSAFFPDPSQRVQPSKDSSELPKRVLEWIFLSLAIILIFGSIVRRCGLLTYFLFLSKDVKTMITHFLPSFPPSLPFLSSPSAHQTNKSLNQLHIQQRPLSEFFSCFRRRSRRHPHRGHACCHHHHSRSNNRLFCHSRQSSQSTSSSSSSRVTEHVNVVRGRYDLRVPPSAYVGIGVGALRTTTSARRYPPVALDLANVPLSAELNALGRGAGEGTGAGTGGGARLGLGFLGGRAAATRGVTRAGNVDEGGRRLDSGRGFDGEEVEGEDGDGGLGGGLGGREKPEELPAYDKY</sequence>
<keyword evidence="4" id="KW-1185">Reference proteome</keyword>
<dbReference type="Proteomes" id="UP000297245">
    <property type="component" value="Unassembled WGS sequence"/>
</dbReference>
<feature type="compositionally biased region" description="Acidic residues" evidence="1">
    <location>
        <begin position="328"/>
        <end position="337"/>
    </location>
</feature>
<evidence type="ECO:0000313" key="4">
    <source>
        <dbReference type="Proteomes" id="UP000297245"/>
    </source>
</evidence>
<reference evidence="3 4" key="1">
    <citation type="journal article" date="2019" name="Nat. Ecol. Evol.">
        <title>Megaphylogeny resolves global patterns of mushroom evolution.</title>
        <authorList>
            <person name="Varga T."/>
            <person name="Krizsan K."/>
            <person name="Foldi C."/>
            <person name="Dima B."/>
            <person name="Sanchez-Garcia M."/>
            <person name="Sanchez-Ramirez S."/>
            <person name="Szollosi G.J."/>
            <person name="Szarkandi J.G."/>
            <person name="Papp V."/>
            <person name="Albert L."/>
            <person name="Andreopoulos W."/>
            <person name="Angelini C."/>
            <person name="Antonin V."/>
            <person name="Barry K.W."/>
            <person name="Bougher N.L."/>
            <person name="Buchanan P."/>
            <person name="Buyck B."/>
            <person name="Bense V."/>
            <person name="Catcheside P."/>
            <person name="Chovatia M."/>
            <person name="Cooper J."/>
            <person name="Damon W."/>
            <person name="Desjardin D."/>
            <person name="Finy P."/>
            <person name="Geml J."/>
            <person name="Haridas S."/>
            <person name="Hughes K."/>
            <person name="Justo A."/>
            <person name="Karasinski D."/>
            <person name="Kautmanova I."/>
            <person name="Kiss B."/>
            <person name="Kocsube S."/>
            <person name="Kotiranta H."/>
            <person name="LaButti K.M."/>
            <person name="Lechner B.E."/>
            <person name="Liimatainen K."/>
            <person name="Lipzen A."/>
            <person name="Lukacs Z."/>
            <person name="Mihaltcheva S."/>
            <person name="Morgado L.N."/>
            <person name="Niskanen T."/>
            <person name="Noordeloos M.E."/>
            <person name="Ohm R.A."/>
            <person name="Ortiz-Santana B."/>
            <person name="Ovrebo C."/>
            <person name="Racz N."/>
            <person name="Riley R."/>
            <person name="Savchenko A."/>
            <person name="Shiryaev A."/>
            <person name="Soop K."/>
            <person name="Spirin V."/>
            <person name="Szebenyi C."/>
            <person name="Tomsovsky M."/>
            <person name="Tulloss R.E."/>
            <person name="Uehling J."/>
            <person name="Grigoriev I.V."/>
            <person name="Vagvolgyi C."/>
            <person name="Papp T."/>
            <person name="Martin F.M."/>
            <person name="Miettinen O."/>
            <person name="Hibbett D.S."/>
            <person name="Nagy L.G."/>
        </authorList>
    </citation>
    <scope>NUCLEOTIDE SEQUENCE [LARGE SCALE GENOMIC DNA]</scope>
    <source>
        <strain evidence="3 4">CBS 962.96</strain>
    </source>
</reference>
<protein>
    <submittedName>
        <fullName evidence="3">Uncharacterized protein</fullName>
    </submittedName>
</protein>
<organism evidence="3 4">
    <name type="scientific">Dendrothele bispora (strain CBS 962.96)</name>
    <dbReference type="NCBI Taxonomy" id="1314807"/>
    <lineage>
        <taxon>Eukaryota</taxon>
        <taxon>Fungi</taxon>
        <taxon>Dikarya</taxon>
        <taxon>Basidiomycota</taxon>
        <taxon>Agaricomycotina</taxon>
        <taxon>Agaricomycetes</taxon>
        <taxon>Agaricomycetidae</taxon>
        <taxon>Agaricales</taxon>
        <taxon>Agaricales incertae sedis</taxon>
        <taxon>Dendrothele</taxon>
    </lineage>
</organism>
<feature type="compositionally biased region" description="Low complexity" evidence="1">
    <location>
        <begin position="13"/>
        <end position="69"/>
    </location>
</feature>
<keyword evidence="2" id="KW-0812">Transmembrane</keyword>
<keyword evidence="2" id="KW-1133">Transmembrane helix</keyword>
<proteinExistence type="predicted"/>
<feature type="transmembrane region" description="Helical" evidence="2">
    <location>
        <begin position="92"/>
        <end position="110"/>
    </location>
</feature>
<feature type="compositionally biased region" description="Basic and acidic residues" evidence="1">
    <location>
        <begin position="346"/>
        <end position="359"/>
    </location>
</feature>
<dbReference type="OrthoDB" id="2974599at2759"/>
<dbReference type="EMBL" id="ML179587">
    <property type="protein sequence ID" value="THU84648.1"/>
    <property type="molecule type" value="Genomic_DNA"/>
</dbReference>
<feature type="compositionally biased region" description="Basic and acidic residues" evidence="1">
    <location>
        <begin position="315"/>
        <end position="327"/>
    </location>
</feature>
<evidence type="ECO:0000313" key="3">
    <source>
        <dbReference type="EMBL" id="THU84648.1"/>
    </source>
</evidence>
<evidence type="ECO:0000256" key="1">
    <source>
        <dbReference type="SAM" id="MobiDB-lite"/>
    </source>
</evidence>
<feature type="region of interest" description="Disordered" evidence="1">
    <location>
        <begin position="1"/>
        <end position="85"/>
    </location>
</feature>
<dbReference type="AlphaFoldDB" id="A0A4S8L8X1"/>
<evidence type="ECO:0000256" key="2">
    <source>
        <dbReference type="SAM" id="Phobius"/>
    </source>
</evidence>
<keyword evidence="2" id="KW-0472">Membrane</keyword>
<feature type="region of interest" description="Disordered" evidence="1">
    <location>
        <begin position="309"/>
        <end position="359"/>
    </location>
</feature>
<name>A0A4S8L8X1_DENBC</name>